<evidence type="ECO:0000256" key="5">
    <source>
        <dbReference type="ARBA" id="ARBA00022552"/>
    </source>
</evidence>
<feature type="region of interest" description="Disordered" evidence="9">
    <location>
        <begin position="1"/>
        <end position="41"/>
    </location>
</feature>
<evidence type="ECO:0000313" key="10">
    <source>
        <dbReference type="EMBL" id="CEP10607.1"/>
    </source>
</evidence>
<dbReference type="PANTHER" id="PTHR33911">
    <property type="entry name" value="RRNA-PROCESSING PROTEIN EFG1"/>
    <property type="match status" value="1"/>
</dbReference>
<feature type="coiled-coil region" evidence="8">
    <location>
        <begin position="89"/>
        <end position="134"/>
    </location>
</feature>
<comment type="similarity">
    <text evidence="2">Belongs to the EFG1 family.</text>
</comment>
<evidence type="ECO:0000256" key="9">
    <source>
        <dbReference type="SAM" id="MobiDB-lite"/>
    </source>
</evidence>
<dbReference type="AlphaFoldDB" id="A0A0B7MZN4"/>
<dbReference type="PANTHER" id="PTHR33911:SF1">
    <property type="entry name" value="RRNA-PROCESSING PROTEIN EFG1"/>
    <property type="match status" value="1"/>
</dbReference>
<evidence type="ECO:0000313" key="11">
    <source>
        <dbReference type="Proteomes" id="UP000054107"/>
    </source>
</evidence>
<evidence type="ECO:0000256" key="6">
    <source>
        <dbReference type="ARBA" id="ARBA00023054"/>
    </source>
</evidence>
<feature type="region of interest" description="Disordered" evidence="9">
    <location>
        <begin position="210"/>
        <end position="245"/>
    </location>
</feature>
<proteinExistence type="inferred from homology"/>
<comment type="subcellular location">
    <subcellularLocation>
        <location evidence="1">Nucleus</location>
        <location evidence="1">Nucleolus</location>
    </subcellularLocation>
</comment>
<keyword evidence="11" id="KW-1185">Reference proteome</keyword>
<evidence type="ECO:0000256" key="8">
    <source>
        <dbReference type="SAM" id="Coils"/>
    </source>
</evidence>
<evidence type="ECO:0000256" key="7">
    <source>
        <dbReference type="ARBA" id="ARBA00023242"/>
    </source>
</evidence>
<protein>
    <recommendedName>
        <fullName evidence="3">rRNA-processing protein EFG1</fullName>
    </recommendedName>
    <alternativeName>
        <fullName evidence="4">rRNA-processing protein efg1</fullName>
    </alternativeName>
</protein>
<keyword evidence="6 8" id="KW-0175">Coiled coil</keyword>
<dbReference type="OrthoDB" id="47732at2759"/>
<sequence length="245" mass="28478">MKVLRKDNSNSKPAKSQGPKDSIPISAGKIKKKIRDTQRTLSKKDLPANVLTEAKRRLRVLEFDLGEKIIDDHERENSTKYHKVKHFERKKVERKLKQSVKALEKAKTTVEEENAEIAAKITQLEEKVDEWQVKLSYVRNYPKTLPYISLFPQENENDTKSLARKTRLLQEIRQALIDGDEDLTILKKRYRDSYKEKLIQRKLIQPVAPVDIEAMETENKRQEADGDSSGSDNDDIQDDFFEKAN</sequence>
<dbReference type="InterPro" id="IPR019310">
    <property type="entry name" value="Efg1"/>
</dbReference>
<evidence type="ECO:0000256" key="2">
    <source>
        <dbReference type="ARBA" id="ARBA00006916"/>
    </source>
</evidence>
<dbReference type="Proteomes" id="UP000054107">
    <property type="component" value="Unassembled WGS sequence"/>
</dbReference>
<dbReference type="GO" id="GO:0005730">
    <property type="term" value="C:nucleolus"/>
    <property type="evidence" value="ECO:0007669"/>
    <property type="project" value="UniProtKB-SubCell"/>
</dbReference>
<dbReference type="GO" id="GO:0030688">
    <property type="term" value="C:preribosome, small subunit precursor"/>
    <property type="evidence" value="ECO:0007669"/>
    <property type="project" value="TreeGrafter"/>
</dbReference>
<accession>A0A0B7MZN4</accession>
<evidence type="ECO:0000256" key="3">
    <source>
        <dbReference type="ARBA" id="ARBA00018689"/>
    </source>
</evidence>
<name>A0A0B7MZN4_9FUNG</name>
<organism evidence="10 11">
    <name type="scientific">Parasitella parasitica</name>
    <dbReference type="NCBI Taxonomy" id="35722"/>
    <lineage>
        <taxon>Eukaryota</taxon>
        <taxon>Fungi</taxon>
        <taxon>Fungi incertae sedis</taxon>
        <taxon>Mucoromycota</taxon>
        <taxon>Mucoromycotina</taxon>
        <taxon>Mucoromycetes</taxon>
        <taxon>Mucorales</taxon>
        <taxon>Mucorineae</taxon>
        <taxon>Mucoraceae</taxon>
        <taxon>Parasitella</taxon>
    </lineage>
</organism>
<dbReference type="EMBL" id="LN724412">
    <property type="protein sequence ID" value="CEP10607.1"/>
    <property type="molecule type" value="Genomic_DNA"/>
</dbReference>
<gene>
    <name evidence="10" type="primary">PARPA_04323.1 scaffold 12477</name>
</gene>
<dbReference type="Pfam" id="PF10153">
    <property type="entry name" value="Efg1"/>
    <property type="match status" value="1"/>
</dbReference>
<keyword evidence="7" id="KW-0539">Nucleus</keyword>
<dbReference type="STRING" id="35722.A0A0B7MZN4"/>
<dbReference type="GO" id="GO:0000462">
    <property type="term" value="P:maturation of SSU-rRNA from tricistronic rRNA transcript (SSU-rRNA, 5.8S rRNA, LSU-rRNA)"/>
    <property type="evidence" value="ECO:0007669"/>
    <property type="project" value="TreeGrafter"/>
</dbReference>
<dbReference type="InterPro" id="IPR050786">
    <property type="entry name" value="EFG1_rRNA-proc"/>
</dbReference>
<evidence type="ECO:0000256" key="1">
    <source>
        <dbReference type="ARBA" id="ARBA00004604"/>
    </source>
</evidence>
<keyword evidence="5" id="KW-0698">rRNA processing</keyword>
<evidence type="ECO:0000256" key="4">
    <source>
        <dbReference type="ARBA" id="ARBA00019827"/>
    </source>
</evidence>
<reference evidence="10 11" key="1">
    <citation type="submission" date="2014-09" db="EMBL/GenBank/DDBJ databases">
        <authorList>
            <person name="Ellenberger Sabrina"/>
        </authorList>
    </citation>
    <scope>NUCLEOTIDE SEQUENCE [LARGE SCALE GENOMIC DNA]</scope>
    <source>
        <strain evidence="10 11">CBS 412.66</strain>
    </source>
</reference>